<evidence type="ECO:0000313" key="3">
    <source>
        <dbReference type="EMBL" id="TFB82035.1"/>
    </source>
</evidence>
<dbReference type="EMBL" id="SOFE01000027">
    <property type="protein sequence ID" value="TFB82035.1"/>
    <property type="molecule type" value="Genomic_DNA"/>
</dbReference>
<dbReference type="InterPro" id="IPR004291">
    <property type="entry name" value="Transposase_IS66_central"/>
</dbReference>
<evidence type="ECO:0000313" key="2">
    <source>
        <dbReference type="EMBL" id="SFH60963.1"/>
    </source>
</evidence>
<accession>A0A1I3BF99</accession>
<comment type="caution">
    <text evidence="3">The sequence shown here is derived from an EMBL/GenBank/DDBJ whole genome shotgun (WGS) entry which is preliminary data.</text>
</comment>
<dbReference type="AlphaFoldDB" id="A0A1I3BF99"/>
<organism evidence="3 5">
    <name type="scientific">Cryobacterium levicorallinum</name>
    <dbReference type="NCBI Taxonomy" id="995038"/>
    <lineage>
        <taxon>Bacteria</taxon>
        <taxon>Bacillati</taxon>
        <taxon>Actinomycetota</taxon>
        <taxon>Actinomycetes</taxon>
        <taxon>Micrococcales</taxon>
        <taxon>Microbacteriaceae</taxon>
        <taxon>Cryobacterium</taxon>
    </lineage>
</organism>
<name>A0A1I3BF99_9MICO</name>
<dbReference type="STRING" id="995038.SAMN05216274_10985"/>
<evidence type="ECO:0000313" key="4">
    <source>
        <dbReference type="Proteomes" id="UP000199681"/>
    </source>
</evidence>
<evidence type="ECO:0000313" key="5">
    <source>
        <dbReference type="Proteomes" id="UP000297963"/>
    </source>
</evidence>
<dbReference type="EMBL" id="FOPW01000009">
    <property type="protein sequence ID" value="SFH60963.1"/>
    <property type="molecule type" value="Genomic_DNA"/>
</dbReference>
<dbReference type="Pfam" id="PF03050">
    <property type="entry name" value="DDE_Tnp_IS66"/>
    <property type="match status" value="1"/>
</dbReference>
<sequence length="96" mass="10811">MQAEPRRLLIRLGLHQADVLCFTTDFTVSFGNNQAERDIRMVKFRQKISGCLRSIAGTEHIVVIRSVMSTVRKQAVIEFEVLLDAPTGNSWLPGQP</sequence>
<keyword evidence="4" id="KW-1185">Reference proteome</keyword>
<dbReference type="Proteomes" id="UP000297963">
    <property type="component" value="Unassembled WGS sequence"/>
</dbReference>
<dbReference type="InterPro" id="IPR052344">
    <property type="entry name" value="Transposase-related"/>
</dbReference>
<reference evidence="3 5" key="2">
    <citation type="submission" date="2019-03" db="EMBL/GenBank/DDBJ databases">
        <title>Genomics of glacier-inhabiting Cryobacterium strains.</title>
        <authorList>
            <person name="Liu Q."/>
            <person name="Xin Y.-H."/>
        </authorList>
    </citation>
    <scope>NUCLEOTIDE SEQUENCE [LARGE SCALE GENOMIC DNA]</scope>
    <source>
        <strain evidence="3 5">Hh34</strain>
    </source>
</reference>
<evidence type="ECO:0000259" key="1">
    <source>
        <dbReference type="Pfam" id="PF03050"/>
    </source>
</evidence>
<proteinExistence type="predicted"/>
<reference evidence="2 4" key="1">
    <citation type="submission" date="2016-10" db="EMBL/GenBank/DDBJ databases">
        <authorList>
            <person name="Varghese N."/>
            <person name="Submissions S."/>
        </authorList>
    </citation>
    <scope>NUCLEOTIDE SEQUENCE [LARGE SCALE GENOMIC DNA]</scope>
    <source>
        <strain evidence="2 4">GMCC 1.11211</strain>
    </source>
</reference>
<dbReference type="RefSeq" id="WP_092450278.1">
    <property type="nucleotide sequence ID" value="NZ_BKAC01000017.1"/>
</dbReference>
<dbReference type="PANTHER" id="PTHR33678:SF1">
    <property type="entry name" value="BLL1576 PROTEIN"/>
    <property type="match status" value="1"/>
</dbReference>
<gene>
    <name evidence="3" type="ORF">E3O11_15300</name>
    <name evidence="2" type="ORF">SAMN05216274_10985</name>
</gene>
<feature type="domain" description="Transposase IS66 central" evidence="1">
    <location>
        <begin position="11"/>
        <end position="59"/>
    </location>
</feature>
<dbReference type="Proteomes" id="UP000199681">
    <property type="component" value="Unassembled WGS sequence"/>
</dbReference>
<dbReference type="PANTHER" id="PTHR33678">
    <property type="entry name" value="BLL1576 PROTEIN"/>
    <property type="match status" value="1"/>
</dbReference>
<protein>
    <submittedName>
        <fullName evidence="2">Transposase IS66 family protein</fullName>
    </submittedName>
</protein>